<dbReference type="InterPro" id="IPR013083">
    <property type="entry name" value="Znf_RING/FYVE/PHD"/>
</dbReference>
<evidence type="ECO:0000259" key="9">
    <source>
        <dbReference type="PROSITE" id="PS50089"/>
    </source>
</evidence>
<dbReference type="CDD" id="cd16617">
    <property type="entry name" value="mRING-HC-C4C4_CesA"/>
    <property type="match status" value="1"/>
</dbReference>
<dbReference type="Gene3D" id="3.30.420.610">
    <property type="entry name" value="LOTUS domain-like"/>
    <property type="match status" value="1"/>
</dbReference>
<dbReference type="CDD" id="cd10910">
    <property type="entry name" value="PIN_limkain_b1_N_like"/>
    <property type="match status" value="2"/>
</dbReference>
<dbReference type="Pfam" id="PF14569">
    <property type="entry name" value="zf-UDP"/>
    <property type="match status" value="1"/>
</dbReference>
<feature type="domain" description="AP2/ERF" evidence="10">
    <location>
        <begin position="1293"/>
        <end position="1351"/>
    </location>
</feature>
<dbReference type="PROSITE" id="PS51032">
    <property type="entry name" value="AP2_ERF"/>
    <property type="match status" value="1"/>
</dbReference>
<comment type="caution">
    <text evidence="12">The sequence shown here is derived from an EMBL/GenBank/DDBJ whole genome shotgun (WGS) entry which is preliminary data.</text>
</comment>
<feature type="region of interest" description="Disordered" evidence="7">
    <location>
        <begin position="1443"/>
        <end position="1493"/>
    </location>
</feature>
<keyword evidence="3" id="KW-0238">DNA-binding</keyword>
<keyword evidence="8" id="KW-1133">Transmembrane helix</keyword>
<dbReference type="CDD" id="cd00018">
    <property type="entry name" value="AP2"/>
    <property type="match status" value="1"/>
</dbReference>
<dbReference type="InterPro" id="IPR025677">
    <property type="entry name" value="OST-HTH-assoc_dom"/>
</dbReference>
<dbReference type="SUPFAM" id="SSF54171">
    <property type="entry name" value="DNA-binding domain"/>
    <property type="match status" value="1"/>
</dbReference>
<dbReference type="InterPro" id="IPR024768">
    <property type="entry name" value="Marf1"/>
</dbReference>
<dbReference type="PROSITE" id="PS50089">
    <property type="entry name" value="ZF_RING_2"/>
    <property type="match status" value="1"/>
</dbReference>
<dbReference type="GO" id="GO:0003700">
    <property type="term" value="F:DNA-binding transcription factor activity"/>
    <property type="evidence" value="ECO:0007669"/>
    <property type="project" value="InterPro"/>
</dbReference>
<feature type="transmembrane region" description="Helical" evidence="8">
    <location>
        <begin position="1261"/>
        <end position="1280"/>
    </location>
</feature>
<dbReference type="InterPro" id="IPR021139">
    <property type="entry name" value="NYN"/>
</dbReference>
<dbReference type="GO" id="GO:0005634">
    <property type="term" value="C:nucleus"/>
    <property type="evidence" value="ECO:0007669"/>
    <property type="project" value="UniProtKB-SubCell"/>
</dbReference>
<feature type="compositionally biased region" description="Basic and acidic residues" evidence="7">
    <location>
        <begin position="791"/>
        <end position="800"/>
    </location>
</feature>
<dbReference type="SMART" id="SM00380">
    <property type="entry name" value="AP2"/>
    <property type="match status" value="1"/>
</dbReference>
<comment type="subcellular location">
    <subcellularLocation>
        <location evidence="1">Nucleus</location>
    </subcellularLocation>
</comment>
<evidence type="ECO:0000256" key="7">
    <source>
        <dbReference type="SAM" id="MobiDB-lite"/>
    </source>
</evidence>
<evidence type="ECO:0000256" key="3">
    <source>
        <dbReference type="ARBA" id="ARBA00023125"/>
    </source>
</evidence>
<dbReference type="GO" id="GO:0005777">
    <property type="term" value="C:peroxisome"/>
    <property type="evidence" value="ECO:0007669"/>
    <property type="project" value="InterPro"/>
</dbReference>
<dbReference type="InterPro" id="IPR016177">
    <property type="entry name" value="DNA-bd_dom_sf"/>
</dbReference>
<dbReference type="PANTHER" id="PTHR14379:SF6">
    <property type="entry name" value="EMB|CAB71880.1"/>
    <property type="match status" value="1"/>
</dbReference>
<evidence type="ECO:0000313" key="13">
    <source>
        <dbReference type="Proteomes" id="UP000712600"/>
    </source>
</evidence>
<evidence type="ECO:0000259" key="11">
    <source>
        <dbReference type="PROSITE" id="PS51644"/>
    </source>
</evidence>
<dbReference type="PROSITE" id="PS51644">
    <property type="entry name" value="HTH_OST"/>
    <property type="match status" value="1"/>
</dbReference>
<feature type="compositionally biased region" description="Low complexity" evidence="7">
    <location>
        <begin position="351"/>
        <end position="361"/>
    </location>
</feature>
<feature type="domain" description="HTH OST-type" evidence="11">
    <location>
        <begin position="251"/>
        <end position="323"/>
    </location>
</feature>
<keyword evidence="8" id="KW-0472">Membrane</keyword>
<dbReference type="Pfam" id="PF14418">
    <property type="entry name" value="OHA"/>
    <property type="match status" value="1"/>
</dbReference>
<dbReference type="InterPro" id="IPR001471">
    <property type="entry name" value="AP2/ERF_dom"/>
</dbReference>
<dbReference type="PANTHER" id="PTHR14379">
    <property type="entry name" value="LIMKAIN B LKAP"/>
    <property type="match status" value="1"/>
</dbReference>
<keyword evidence="8" id="KW-0812">Transmembrane</keyword>
<dbReference type="SUPFAM" id="SSF57850">
    <property type="entry name" value="RING/U-box"/>
    <property type="match status" value="1"/>
</dbReference>
<dbReference type="GO" id="GO:0003677">
    <property type="term" value="F:DNA binding"/>
    <property type="evidence" value="ECO:0007669"/>
    <property type="project" value="UniProtKB-KW"/>
</dbReference>
<feature type="compositionally biased region" description="Low complexity" evidence="7">
    <location>
        <begin position="1361"/>
        <end position="1387"/>
    </location>
</feature>
<proteinExistence type="predicted"/>
<feature type="compositionally biased region" description="Low complexity" evidence="7">
    <location>
        <begin position="1484"/>
        <end position="1493"/>
    </location>
</feature>
<evidence type="ECO:0000256" key="5">
    <source>
        <dbReference type="ARBA" id="ARBA00023242"/>
    </source>
</evidence>
<dbReference type="GO" id="GO:0008270">
    <property type="term" value="F:zinc ion binding"/>
    <property type="evidence" value="ECO:0007669"/>
    <property type="project" value="UniProtKB-KW"/>
</dbReference>
<dbReference type="Proteomes" id="UP000712600">
    <property type="component" value="Unassembled WGS sequence"/>
</dbReference>
<dbReference type="InterPro" id="IPR027934">
    <property type="entry name" value="CES_Znf_RING"/>
</dbReference>
<evidence type="ECO:0008006" key="14">
    <source>
        <dbReference type="Google" id="ProtNLM"/>
    </source>
</evidence>
<dbReference type="Pfam" id="PF01936">
    <property type="entry name" value="NYN"/>
    <property type="match status" value="2"/>
</dbReference>
<keyword evidence="6" id="KW-0862">Zinc</keyword>
<dbReference type="EMBL" id="QGKX02001290">
    <property type="protein sequence ID" value="KAF3540030.1"/>
    <property type="molecule type" value="Genomic_DNA"/>
</dbReference>
<feature type="transmembrane region" description="Helical" evidence="8">
    <location>
        <begin position="1234"/>
        <end position="1254"/>
    </location>
</feature>
<keyword evidence="5" id="KW-0539">Nucleus</keyword>
<dbReference type="InterPro" id="IPR025605">
    <property type="entry name" value="OST-HTH/LOTUS_dom"/>
</dbReference>
<feature type="domain" description="RING-type" evidence="9">
    <location>
        <begin position="1004"/>
        <end position="1050"/>
    </location>
</feature>
<dbReference type="Pfam" id="PF00847">
    <property type="entry name" value="AP2"/>
    <property type="match status" value="1"/>
</dbReference>
<dbReference type="InterPro" id="IPR041966">
    <property type="entry name" value="LOTUS-like"/>
</dbReference>
<dbReference type="FunFam" id="3.30.40.10:FF:000031">
    <property type="entry name" value="Cellulose synthase"/>
    <property type="match status" value="1"/>
</dbReference>
<evidence type="ECO:0000259" key="10">
    <source>
        <dbReference type="PROSITE" id="PS51032"/>
    </source>
</evidence>
<feature type="region of interest" description="Disordered" evidence="7">
    <location>
        <begin position="433"/>
        <end position="455"/>
    </location>
</feature>
<protein>
    <recommendedName>
        <fullName evidence="14">RING-type domain-containing protein</fullName>
    </recommendedName>
</protein>
<feature type="region of interest" description="Disordered" evidence="7">
    <location>
        <begin position="342"/>
        <end position="362"/>
    </location>
</feature>
<dbReference type="InterPro" id="IPR036955">
    <property type="entry name" value="AP2/ERF_dom_sf"/>
</dbReference>
<evidence type="ECO:0000313" key="12">
    <source>
        <dbReference type="EMBL" id="KAF3540030.1"/>
    </source>
</evidence>
<evidence type="ECO:0000256" key="4">
    <source>
        <dbReference type="ARBA" id="ARBA00023163"/>
    </source>
</evidence>
<feature type="compositionally biased region" description="Low complexity" evidence="7">
    <location>
        <begin position="1443"/>
        <end position="1455"/>
    </location>
</feature>
<sequence>MRLYKTLFLRLVAHHPPRPISSLAARFSSSSSSSSQLAPRRAQHHEEESRGVKVSVWWDFENCHLPTGANVFRVAQSITAAVRINGIKGPITITALGDVLQLSRTNQEALSATGINLAHVPQGGKNSTDRALITDLMCWVAQNPPPAHLFLISSDRDFSTVLHKLRMSNYNILLAGYEERSLGVLCSAASIMWDWKALVRGNNLAGKCFNQPPDGPYNSWYGHYKTPLLDPFAASTKPQELQESSLDTNHVPEEVVREIGLVLSLYPKGVAITELREQLKKRNVTLGEDFYGYKRFSRFLFSMPEILEVVPKGEGVFLVHACKQGMDNNKVVTVEKVEQNVEDVKKESESQESSQESESQEIGLEHLQEKKKEGVTSSSPTENSKTLISAITNHTRNFSSFYSLPEVKSMRLYKTLFLRLVAHHPPRPISSLAARFSSSSSSSSQLAPRRAQHHEEESRGVKVSVWWDFENCHLPTGANVFRVAQSITAAVRINGIKGPITITAFGDVLQLSRTNQEALSATGINLAHVPQGGKNSTDRALITDLMCWVAQNPPPAHLFLISSDRDFSTVLHKLRMSNYNILLAGYEERSLGVLCSAASIMWDWNALLRGKNLAGKCFNQPPDGPYNSWYGHYKTPLLDPFAASTKPQELQESSLDTNHVPEEVVREIGLLKKRNVTLGEDFYGYKRFSRFLFSMPEILEVVPKGEGVFLVHACKQGMDNNKVVTVEKVEQNVEDVKKESESQESSQESESQEIGLEHLQEKKKEGVVSEGKVVDDEDLESQIASPTSSESAKEMRADTEASKSQGLLRRLLKRFNLFCGGNKELSNEPAAGDVVDDVFEQDSFWEDVESFINSPRGFVLVSHSPSRETLAKNLKDEGPSSLKQLDLSKTLELVSLLISDKKWIKENPSEALPFRVTRFTSCPSNPHASSVLRSMFVSLSKSQPEEAESKNNGVNERSRTERSDNMNTGGRLIAGSHNRNEFVLINADENARIRSVQELRGQTCEICRDEIESTVEGEPFVACNECAFPVCRPCYEYERREGNQACPQCKTRFKRIKGSPRVENDEEEDDVDDIDNEFEYGGNGIGFDQVSEGVSVSRRHSGDLDSAPPGSQIPLLTYGDEDIEISSDRHALIVPPSLSGHGSKVHPVSLSDPTIAAHPRPMVPQKDLAVYGYGSVAWKDRMEEWKRKQNEKLQVVRHEGDPDFEDGDDIPMMDEGRQPLSRKIPIKSSKINPYRMLIVLRLVILSLFFHYRILHPVKDAYALWLTSVICEIWFAVSWVLDQFPKWYPIERETYLDRLSLRPWGKWAAEIRDPFKAARVWLGTFDNAESAARAYDEAALRFRGNKAKLNFPENVKLVRPATSQSVPQTTAVQTPTQFRNSSSTSTLLPLRPAVDSQPLMSSYNLSYSEMARHQHQFQQHNHQQTMDLYDQMSFPLRFGYTGDSMMQSTSSSSSHSRPLFSPAAVQPSETGYLQDIQWSPDKTSNHNYNNSSSS</sequence>
<name>A0A8S9QFK2_BRACR</name>
<feature type="compositionally biased region" description="Basic and acidic residues" evidence="7">
    <location>
        <begin position="755"/>
        <end position="767"/>
    </location>
</feature>
<feature type="region of interest" description="Disordered" evidence="7">
    <location>
        <begin position="942"/>
        <end position="973"/>
    </location>
</feature>
<gene>
    <name evidence="12" type="ORF">F2Q69_00025443</name>
</gene>
<keyword evidence="4" id="KW-0804">Transcription</keyword>
<dbReference type="GO" id="GO:0004540">
    <property type="term" value="F:RNA nuclease activity"/>
    <property type="evidence" value="ECO:0007669"/>
    <property type="project" value="InterPro"/>
</dbReference>
<keyword evidence="6" id="KW-0863">Zinc-finger</keyword>
<feature type="compositionally biased region" description="Polar residues" evidence="7">
    <location>
        <begin position="1466"/>
        <end position="1481"/>
    </location>
</feature>
<dbReference type="Pfam" id="PF12872">
    <property type="entry name" value="OST-HTH"/>
    <property type="match status" value="1"/>
</dbReference>
<evidence type="ECO:0000256" key="1">
    <source>
        <dbReference type="ARBA" id="ARBA00004123"/>
    </source>
</evidence>
<evidence type="ECO:0000256" key="6">
    <source>
        <dbReference type="PROSITE-ProRule" id="PRU00175"/>
    </source>
</evidence>
<dbReference type="Gene3D" id="3.30.730.10">
    <property type="entry name" value="AP2/ERF domain"/>
    <property type="match status" value="1"/>
</dbReference>
<feature type="region of interest" description="Disordered" evidence="7">
    <location>
        <begin position="1359"/>
        <end position="1388"/>
    </location>
</feature>
<organism evidence="12 13">
    <name type="scientific">Brassica cretica</name>
    <name type="common">Mustard</name>
    <dbReference type="NCBI Taxonomy" id="69181"/>
    <lineage>
        <taxon>Eukaryota</taxon>
        <taxon>Viridiplantae</taxon>
        <taxon>Streptophyta</taxon>
        <taxon>Embryophyta</taxon>
        <taxon>Tracheophyta</taxon>
        <taxon>Spermatophyta</taxon>
        <taxon>Magnoliopsida</taxon>
        <taxon>eudicotyledons</taxon>
        <taxon>Gunneridae</taxon>
        <taxon>Pentapetalae</taxon>
        <taxon>rosids</taxon>
        <taxon>malvids</taxon>
        <taxon>Brassicales</taxon>
        <taxon>Brassicaceae</taxon>
        <taxon>Brassiceae</taxon>
        <taxon>Brassica</taxon>
    </lineage>
</organism>
<evidence type="ECO:0000256" key="8">
    <source>
        <dbReference type="SAM" id="Phobius"/>
    </source>
</evidence>
<accession>A0A8S9QFK2</accession>
<dbReference type="Gene3D" id="3.40.50.1010">
    <property type="entry name" value="5'-nuclease"/>
    <property type="match status" value="2"/>
</dbReference>
<feature type="region of interest" description="Disordered" evidence="7">
    <location>
        <begin position="734"/>
        <end position="800"/>
    </location>
</feature>
<feature type="compositionally biased region" description="Low complexity" evidence="7">
    <location>
        <begin position="743"/>
        <end position="753"/>
    </location>
</feature>
<dbReference type="Gene3D" id="3.30.40.10">
    <property type="entry name" value="Zinc/RING finger domain, C3HC4 (zinc finger)"/>
    <property type="match status" value="1"/>
</dbReference>
<dbReference type="InterPro" id="IPR001841">
    <property type="entry name" value="Znf_RING"/>
</dbReference>
<evidence type="ECO:0000256" key="2">
    <source>
        <dbReference type="ARBA" id="ARBA00023015"/>
    </source>
</evidence>
<reference evidence="12" key="1">
    <citation type="submission" date="2019-12" db="EMBL/GenBank/DDBJ databases">
        <title>Genome sequencing and annotation of Brassica cretica.</title>
        <authorList>
            <person name="Studholme D.J."/>
            <person name="Sarris P."/>
        </authorList>
    </citation>
    <scope>NUCLEOTIDE SEQUENCE</scope>
    <source>
        <strain evidence="12">PFS-109/04</strain>
        <tissue evidence="12">Leaf</tissue>
    </source>
</reference>
<keyword evidence="6" id="KW-0479">Metal-binding</keyword>
<keyword evidence="2" id="KW-0805">Transcription regulation</keyword>